<evidence type="ECO:0000313" key="2">
    <source>
        <dbReference type="Proteomes" id="UP001060170"/>
    </source>
</evidence>
<dbReference type="EMBL" id="CM045866">
    <property type="protein sequence ID" value="KAI7961172.1"/>
    <property type="molecule type" value="Genomic_DNA"/>
</dbReference>
<reference evidence="2" key="2">
    <citation type="journal article" date="2018" name="Mol. Plant Microbe Interact.">
        <title>Genome sequence resources for the wheat stripe rust pathogen (Puccinia striiformis f. sp. tritici) and the barley stripe rust pathogen (Puccinia striiformis f. sp. hordei).</title>
        <authorList>
            <person name="Xia C."/>
            <person name="Wang M."/>
            <person name="Yin C."/>
            <person name="Cornejo O.E."/>
            <person name="Hulbert S.H."/>
            <person name="Chen X."/>
        </authorList>
    </citation>
    <scope>NUCLEOTIDE SEQUENCE [LARGE SCALE GENOMIC DNA]</scope>
    <source>
        <strain evidence="2">93-210</strain>
    </source>
</reference>
<proteinExistence type="predicted"/>
<reference evidence="2" key="1">
    <citation type="journal article" date="2018" name="BMC Genomics">
        <title>Genomic insights into host adaptation between the wheat stripe rust pathogen (Puccinia striiformis f. sp. tritici) and the barley stripe rust pathogen (Puccinia striiformis f. sp. hordei).</title>
        <authorList>
            <person name="Xia C."/>
            <person name="Wang M."/>
            <person name="Yin C."/>
            <person name="Cornejo O.E."/>
            <person name="Hulbert S.H."/>
            <person name="Chen X."/>
        </authorList>
    </citation>
    <scope>NUCLEOTIDE SEQUENCE [LARGE SCALE GENOMIC DNA]</scope>
    <source>
        <strain evidence="2">93-210</strain>
    </source>
</reference>
<organism evidence="1 2">
    <name type="scientific">Puccinia striiformis f. sp. tritici</name>
    <dbReference type="NCBI Taxonomy" id="168172"/>
    <lineage>
        <taxon>Eukaryota</taxon>
        <taxon>Fungi</taxon>
        <taxon>Dikarya</taxon>
        <taxon>Basidiomycota</taxon>
        <taxon>Pucciniomycotina</taxon>
        <taxon>Pucciniomycetes</taxon>
        <taxon>Pucciniales</taxon>
        <taxon>Pucciniaceae</taxon>
        <taxon>Puccinia</taxon>
    </lineage>
</organism>
<dbReference type="Proteomes" id="UP001060170">
    <property type="component" value="Chromosome 2"/>
</dbReference>
<sequence length="241" mass="27229">MEHQIQPTPSPSSLASLLNPLPTTDHQQQQQHPLKKILLADNTRSLPTKQNNQNYFQLTITINITAIYQLTINANTNYLIKEYMKKNYGGAKVDDVHTKEIDDFHDKQIRVSKDWSGKNHNSTPRSIAKEKLAHLDIHCPGQQFDFRISVNIGHPVPLPPDHLIPDYKRINDQLSYSHQICQINWNVDSPILLKGMWTPTFCSKECEFQHSAQRNAPVPVLDTSGTGTRIGLACTAGTCSQ</sequence>
<accession>A0ACC0EUQ4</accession>
<name>A0ACC0EUQ4_9BASI</name>
<evidence type="ECO:0000313" key="1">
    <source>
        <dbReference type="EMBL" id="KAI7961172.1"/>
    </source>
</evidence>
<reference evidence="1 2" key="3">
    <citation type="journal article" date="2022" name="Microbiol. Spectr.">
        <title>Folding features and dynamics of 3D genome architecture in plant fungal pathogens.</title>
        <authorList>
            <person name="Xia C."/>
        </authorList>
    </citation>
    <scope>NUCLEOTIDE SEQUENCE [LARGE SCALE GENOMIC DNA]</scope>
    <source>
        <strain evidence="1 2">93-210</strain>
    </source>
</reference>
<comment type="caution">
    <text evidence="1">The sequence shown here is derived from an EMBL/GenBank/DDBJ whole genome shotgun (WGS) entry which is preliminary data.</text>
</comment>
<keyword evidence="2" id="KW-1185">Reference proteome</keyword>
<protein>
    <submittedName>
        <fullName evidence="1">Uncharacterized protein</fullName>
    </submittedName>
</protein>
<gene>
    <name evidence="1" type="ORF">MJO28_001661</name>
</gene>